<dbReference type="EMBL" id="WHUW01000050">
    <property type="protein sequence ID" value="KAF8431473.1"/>
    <property type="molecule type" value="Genomic_DNA"/>
</dbReference>
<keyword evidence="2" id="KW-0812">Transmembrane</keyword>
<feature type="region of interest" description="Disordered" evidence="1">
    <location>
        <begin position="1"/>
        <end position="32"/>
    </location>
</feature>
<evidence type="ECO:0000313" key="3">
    <source>
        <dbReference type="EMBL" id="KAF8431473.1"/>
    </source>
</evidence>
<dbReference type="AlphaFoldDB" id="A0AAD4BJ21"/>
<protein>
    <submittedName>
        <fullName evidence="3">Uncharacterized protein</fullName>
    </submittedName>
</protein>
<feature type="compositionally biased region" description="Polar residues" evidence="1">
    <location>
        <begin position="20"/>
        <end position="32"/>
    </location>
</feature>
<accession>A0AAD4BJ21</accession>
<dbReference type="Proteomes" id="UP001194468">
    <property type="component" value="Unassembled WGS sequence"/>
</dbReference>
<evidence type="ECO:0000313" key="4">
    <source>
        <dbReference type="Proteomes" id="UP001194468"/>
    </source>
</evidence>
<comment type="caution">
    <text evidence="3">The sequence shown here is derived from an EMBL/GenBank/DDBJ whole genome shotgun (WGS) entry which is preliminary data.</text>
</comment>
<proteinExistence type="predicted"/>
<keyword evidence="4" id="KW-1185">Reference proteome</keyword>
<reference evidence="3" key="1">
    <citation type="submission" date="2019-10" db="EMBL/GenBank/DDBJ databases">
        <authorList>
            <consortium name="DOE Joint Genome Institute"/>
            <person name="Kuo A."/>
            <person name="Miyauchi S."/>
            <person name="Kiss E."/>
            <person name="Drula E."/>
            <person name="Kohler A."/>
            <person name="Sanchez-Garcia M."/>
            <person name="Andreopoulos B."/>
            <person name="Barry K.W."/>
            <person name="Bonito G."/>
            <person name="Buee M."/>
            <person name="Carver A."/>
            <person name="Chen C."/>
            <person name="Cichocki N."/>
            <person name="Clum A."/>
            <person name="Culley D."/>
            <person name="Crous P.W."/>
            <person name="Fauchery L."/>
            <person name="Girlanda M."/>
            <person name="Hayes R."/>
            <person name="Keri Z."/>
            <person name="LaButti K."/>
            <person name="Lipzen A."/>
            <person name="Lombard V."/>
            <person name="Magnuson J."/>
            <person name="Maillard F."/>
            <person name="Morin E."/>
            <person name="Murat C."/>
            <person name="Nolan M."/>
            <person name="Ohm R."/>
            <person name="Pangilinan J."/>
            <person name="Pereira M."/>
            <person name="Perotto S."/>
            <person name="Peter M."/>
            <person name="Riley R."/>
            <person name="Sitrit Y."/>
            <person name="Stielow B."/>
            <person name="Szollosi G."/>
            <person name="Zifcakova L."/>
            <person name="Stursova M."/>
            <person name="Spatafora J.W."/>
            <person name="Tedersoo L."/>
            <person name="Vaario L.-M."/>
            <person name="Yamada A."/>
            <person name="Yan M."/>
            <person name="Wang P."/>
            <person name="Xu J."/>
            <person name="Bruns T."/>
            <person name="Baldrian P."/>
            <person name="Vilgalys R."/>
            <person name="Henrissat B."/>
            <person name="Grigoriev I.V."/>
            <person name="Hibbett D."/>
            <person name="Nagy L.G."/>
            <person name="Martin F.M."/>
        </authorList>
    </citation>
    <scope>NUCLEOTIDE SEQUENCE</scope>
    <source>
        <strain evidence="3">BED1</strain>
    </source>
</reference>
<reference evidence="3" key="2">
    <citation type="journal article" date="2020" name="Nat. Commun.">
        <title>Large-scale genome sequencing of mycorrhizal fungi provides insights into the early evolution of symbiotic traits.</title>
        <authorList>
            <person name="Miyauchi S."/>
            <person name="Kiss E."/>
            <person name="Kuo A."/>
            <person name="Drula E."/>
            <person name="Kohler A."/>
            <person name="Sanchez-Garcia M."/>
            <person name="Morin E."/>
            <person name="Andreopoulos B."/>
            <person name="Barry K.W."/>
            <person name="Bonito G."/>
            <person name="Buee M."/>
            <person name="Carver A."/>
            <person name="Chen C."/>
            <person name="Cichocki N."/>
            <person name="Clum A."/>
            <person name="Culley D."/>
            <person name="Crous P.W."/>
            <person name="Fauchery L."/>
            <person name="Girlanda M."/>
            <person name="Hayes R.D."/>
            <person name="Keri Z."/>
            <person name="LaButti K."/>
            <person name="Lipzen A."/>
            <person name="Lombard V."/>
            <person name="Magnuson J."/>
            <person name="Maillard F."/>
            <person name="Murat C."/>
            <person name="Nolan M."/>
            <person name="Ohm R.A."/>
            <person name="Pangilinan J."/>
            <person name="Pereira M.F."/>
            <person name="Perotto S."/>
            <person name="Peter M."/>
            <person name="Pfister S."/>
            <person name="Riley R."/>
            <person name="Sitrit Y."/>
            <person name="Stielow J.B."/>
            <person name="Szollosi G."/>
            <person name="Zifcakova L."/>
            <person name="Stursova M."/>
            <person name="Spatafora J.W."/>
            <person name="Tedersoo L."/>
            <person name="Vaario L.M."/>
            <person name="Yamada A."/>
            <person name="Yan M."/>
            <person name="Wang P."/>
            <person name="Xu J."/>
            <person name="Bruns T."/>
            <person name="Baldrian P."/>
            <person name="Vilgalys R."/>
            <person name="Dunand C."/>
            <person name="Henrissat B."/>
            <person name="Grigoriev I.V."/>
            <person name="Hibbett D."/>
            <person name="Nagy L.G."/>
            <person name="Martin F.M."/>
        </authorList>
    </citation>
    <scope>NUCLEOTIDE SEQUENCE</scope>
    <source>
        <strain evidence="3">BED1</strain>
    </source>
</reference>
<keyword evidence="2" id="KW-0472">Membrane</keyword>
<organism evidence="3 4">
    <name type="scientific">Boletus edulis BED1</name>
    <dbReference type="NCBI Taxonomy" id="1328754"/>
    <lineage>
        <taxon>Eukaryota</taxon>
        <taxon>Fungi</taxon>
        <taxon>Dikarya</taxon>
        <taxon>Basidiomycota</taxon>
        <taxon>Agaricomycotina</taxon>
        <taxon>Agaricomycetes</taxon>
        <taxon>Agaricomycetidae</taxon>
        <taxon>Boletales</taxon>
        <taxon>Boletineae</taxon>
        <taxon>Boletaceae</taxon>
        <taxon>Boletoideae</taxon>
        <taxon>Boletus</taxon>
    </lineage>
</organism>
<evidence type="ECO:0000256" key="1">
    <source>
        <dbReference type="SAM" id="MobiDB-lite"/>
    </source>
</evidence>
<keyword evidence="2" id="KW-1133">Transmembrane helix</keyword>
<feature type="transmembrane region" description="Helical" evidence="2">
    <location>
        <begin position="46"/>
        <end position="70"/>
    </location>
</feature>
<sequence>MTGCKSHGPPNLGGSLSVGPRSSSEETSPLLSGRSQLTMSRVECKAIASSLVVLLVFFFISGNLFLHIFFCPLLPSTMNAIRRDWEKDMANHDILLDKWQLEKLQHDTIEKEWKLETEWHEKDVARRIRGEDERQERERQKWQREVENHDRVEKERKKREEEERQELNMFWGGIEAHTCTTYVTREYTAQLMNLPTTGSIEWRHARLHHLKSMGSRFCQRVVKIRQGPGVVIGRWEMNHEPDCATFWMWYKDKGCTSPGSGKRRIEHYMENLPRGSDWREFCATTPAHFLGMEFPGAQECFQYNLGTYGHWEIGDTSCQ</sequence>
<feature type="region of interest" description="Disordered" evidence="1">
    <location>
        <begin position="130"/>
        <end position="159"/>
    </location>
</feature>
<evidence type="ECO:0000256" key="2">
    <source>
        <dbReference type="SAM" id="Phobius"/>
    </source>
</evidence>
<name>A0AAD4BJ21_BOLED</name>
<gene>
    <name evidence="3" type="ORF">L210DRAFT_975239</name>
</gene>